<gene>
    <name evidence="2" type="ORF">MUN78_16585</name>
</gene>
<keyword evidence="3" id="KW-1185">Reference proteome</keyword>
<dbReference type="EMBL" id="CP095045">
    <property type="protein sequence ID" value="UOQ57248.1"/>
    <property type="molecule type" value="Genomic_DNA"/>
</dbReference>
<dbReference type="Pfam" id="PF20155">
    <property type="entry name" value="TMP_3"/>
    <property type="match status" value="1"/>
</dbReference>
<evidence type="ECO:0000259" key="1">
    <source>
        <dbReference type="Pfam" id="PF20155"/>
    </source>
</evidence>
<protein>
    <submittedName>
        <fullName evidence="2">Tape measure protein</fullName>
    </submittedName>
</protein>
<reference evidence="2 3" key="1">
    <citation type="submission" date="2022-04" db="EMBL/GenBank/DDBJ databases">
        <title>Leucobacter sp. isolated from rhizosphere of garlic.</title>
        <authorList>
            <person name="Won M."/>
            <person name="Lee C.-M."/>
            <person name="Woen H.-Y."/>
            <person name="Kwon S.-W."/>
        </authorList>
    </citation>
    <scope>NUCLEOTIDE SEQUENCE [LARGE SCALE GENOMIC DNA]</scope>
    <source>
        <strain evidence="2 3">H21R-40</strain>
    </source>
</reference>
<evidence type="ECO:0000313" key="2">
    <source>
        <dbReference type="EMBL" id="UOQ57248.1"/>
    </source>
</evidence>
<name>A0ABY4FLY0_9MICO</name>
<dbReference type="NCBIfam" id="TIGR02675">
    <property type="entry name" value="tape_meas_nterm"/>
    <property type="match status" value="1"/>
</dbReference>
<organism evidence="2 3">
    <name type="scientific">Leucobacter allii</name>
    <dbReference type="NCBI Taxonomy" id="2932247"/>
    <lineage>
        <taxon>Bacteria</taxon>
        <taxon>Bacillati</taxon>
        <taxon>Actinomycetota</taxon>
        <taxon>Actinomycetes</taxon>
        <taxon>Micrococcales</taxon>
        <taxon>Microbacteriaceae</taxon>
        <taxon>Leucobacter</taxon>
    </lineage>
</organism>
<dbReference type="RefSeq" id="WP_244727920.1">
    <property type="nucleotide sequence ID" value="NZ_CP095045.1"/>
</dbReference>
<sequence length="670" mass="69348">MAQEVGVAYVTLLPSGRGFGKSVEGQIDSAVAKSERKTEGFFSKVGTGIKRVGLGVAALVGTVGTLAVGGGISRALNIEDAQAKLKGLGHDTKSVEAIMTNALASVKGTAFGLDAAATTAASAVASGIKPGQELERYLRLTADAATIAGISMEEMGSIINKVQAKGVAQMDDLNRLTERGVPILQMLADEYGVTADEMSSMVSRGEVDAERFRKALEDNVSGAALASGDTTRGAFANMMAALSRLGLVFVEDALGGAKQFFNEMTVIFDGLGERFGPWVDDIKSKLSGMFEIEGMGDRFLEGFDRLVDAISNGPVPQLLEALSPLLPVVADAAALIGGALGDAFYEIGEALAPVLPLIAEDLANALVEIIPPLADLLVALLPLVGPLAEILAAVAPIVTQLVDFLLPAIEWLVDLLSDQIGLDLLASGFRDGKVSAEEFVDGIVAIGGPIANFIIWLLQTGVQLSNFVKDVVLGAATIWAAIRNAFSNVMSFASTAWSVVSSVVSSAVGTMISVVQGLPGQIMGALSGAATWLVQTGRDIIQGLINGVASMIGSAVSAVKNVGGAMLDGVKSFLGIHSPSRVFRDQVGKMVGLGLLEGIEDQAIAGRIDTAVNHMVAMPEDARSASFPGSVTLVDEDGSILARARVVADRAIDSFQGQMGAAMRYAQMGV</sequence>
<dbReference type="InterPro" id="IPR013491">
    <property type="entry name" value="Tape_meas_N"/>
</dbReference>
<proteinExistence type="predicted"/>
<dbReference type="Proteomes" id="UP000831786">
    <property type="component" value="Chromosome"/>
</dbReference>
<feature type="domain" description="Tape measure protein N-terminal" evidence="1">
    <location>
        <begin position="71"/>
        <end position="244"/>
    </location>
</feature>
<dbReference type="PANTHER" id="PTHR37813">
    <property type="entry name" value="FELS-2 PROPHAGE PROTEIN"/>
    <property type="match status" value="1"/>
</dbReference>
<accession>A0ABY4FLY0</accession>
<evidence type="ECO:0000313" key="3">
    <source>
        <dbReference type="Proteomes" id="UP000831786"/>
    </source>
</evidence>
<dbReference type="PANTHER" id="PTHR37813:SF1">
    <property type="entry name" value="FELS-2 PROPHAGE PROTEIN"/>
    <property type="match status" value="1"/>
</dbReference>